<dbReference type="Proteomes" id="UP001345963">
    <property type="component" value="Unassembled WGS sequence"/>
</dbReference>
<evidence type="ECO:0008006" key="3">
    <source>
        <dbReference type="Google" id="ProtNLM"/>
    </source>
</evidence>
<reference evidence="1 2" key="1">
    <citation type="submission" date="2021-07" db="EMBL/GenBank/DDBJ databases">
        <authorList>
            <person name="Palmer J.M."/>
        </authorList>
    </citation>
    <scope>NUCLEOTIDE SEQUENCE [LARGE SCALE GENOMIC DNA]</scope>
    <source>
        <strain evidence="1 2">AT_MEX2019</strain>
        <tissue evidence="1">Muscle</tissue>
    </source>
</reference>
<organism evidence="1 2">
    <name type="scientific">Ataeniobius toweri</name>
    <dbReference type="NCBI Taxonomy" id="208326"/>
    <lineage>
        <taxon>Eukaryota</taxon>
        <taxon>Metazoa</taxon>
        <taxon>Chordata</taxon>
        <taxon>Craniata</taxon>
        <taxon>Vertebrata</taxon>
        <taxon>Euteleostomi</taxon>
        <taxon>Actinopterygii</taxon>
        <taxon>Neopterygii</taxon>
        <taxon>Teleostei</taxon>
        <taxon>Neoteleostei</taxon>
        <taxon>Acanthomorphata</taxon>
        <taxon>Ovalentaria</taxon>
        <taxon>Atherinomorphae</taxon>
        <taxon>Cyprinodontiformes</taxon>
        <taxon>Goodeidae</taxon>
        <taxon>Ataeniobius</taxon>
    </lineage>
</organism>
<feature type="non-terminal residue" evidence="1">
    <location>
        <position position="1"/>
    </location>
</feature>
<keyword evidence="2" id="KW-1185">Reference proteome</keyword>
<evidence type="ECO:0000313" key="1">
    <source>
        <dbReference type="EMBL" id="MED6256087.1"/>
    </source>
</evidence>
<evidence type="ECO:0000313" key="2">
    <source>
        <dbReference type="Proteomes" id="UP001345963"/>
    </source>
</evidence>
<sequence length="119" mass="13194">DTTHQLQGGEGSEILTWTQLSPWTLKPTQNLSMNYRQPGKNPPSFGMVRVPTKTQKHQQCAPNCTPTHQSPQSCPSTNSHCSLAANVRTCGAPLKRPSLQYLLTPEDVSLHARKSNIFR</sequence>
<gene>
    <name evidence="1" type="ORF">ATANTOWER_019498</name>
</gene>
<proteinExistence type="predicted"/>
<accession>A0ABU7C033</accession>
<dbReference type="EMBL" id="JAHUTI010072928">
    <property type="protein sequence ID" value="MED6256087.1"/>
    <property type="molecule type" value="Genomic_DNA"/>
</dbReference>
<comment type="caution">
    <text evidence="1">The sequence shown here is derived from an EMBL/GenBank/DDBJ whole genome shotgun (WGS) entry which is preliminary data.</text>
</comment>
<name>A0ABU7C033_9TELE</name>
<protein>
    <recommendedName>
        <fullName evidence="3">Prolactin receptor</fullName>
    </recommendedName>
</protein>